<evidence type="ECO:0000313" key="2">
    <source>
        <dbReference type="EMBL" id="ODN41841.1"/>
    </source>
</evidence>
<dbReference type="PRINTS" id="PR00111">
    <property type="entry name" value="ABHYDROLASE"/>
</dbReference>
<dbReference type="Gene3D" id="3.40.50.1820">
    <property type="entry name" value="alpha/beta hydrolase"/>
    <property type="match status" value="1"/>
</dbReference>
<evidence type="ECO:0000259" key="1">
    <source>
        <dbReference type="Pfam" id="PF00561"/>
    </source>
</evidence>
<organism evidence="2 3">
    <name type="scientific">Piscirickettsia litoralis</name>
    <dbReference type="NCBI Taxonomy" id="1891921"/>
    <lineage>
        <taxon>Bacteria</taxon>
        <taxon>Pseudomonadati</taxon>
        <taxon>Pseudomonadota</taxon>
        <taxon>Gammaproteobacteria</taxon>
        <taxon>Thiotrichales</taxon>
        <taxon>Piscirickettsiaceae</taxon>
        <taxon>Piscirickettsia</taxon>
    </lineage>
</organism>
<dbReference type="InterPro" id="IPR000073">
    <property type="entry name" value="AB_hydrolase_1"/>
</dbReference>
<feature type="domain" description="AB hydrolase-1" evidence="1">
    <location>
        <begin position="23"/>
        <end position="255"/>
    </location>
</feature>
<sequence>MAKFIFNNERALYYQEVGDRKAPALLFISGLGQDHSYWLNIAERLKKHYHIILYDSYGTGRSTELQESCSISSMADDINMIMNMLGIEKTHIVGHSMGGFIAQQFSINYPDKVDKLIIYSSGHKVDCRSVYQMKMHFNLIREGALSKETLIKLSMPWSYSVNFFNNKKQVKKRIQEKIDYLFPTAIQTLEKQLEACSEFNSLPFLREIQSETLILCGKEDFLLPVAQNQTMVRKIPGSKLKVVDDASHVLHLEQPEYFCDILIEHCQY</sequence>
<dbReference type="PANTHER" id="PTHR43433:SF5">
    <property type="entry name" value="AB HYDROLASE-1 DOMAIN-CONTAINING PROTEIN"/>
    <property type="match status" value="1"/>
</dbReference>
<protein>
    <recommendedName>
        <fullName evidence="1">AB hydrolase-1 domain-containing protein</fullName>
    </recommendedName>
</protein>
<dbReference type="InterPro" id="IPR050471">
    <property type="entry name" value="AB_hydrolase"/>
</dbReference>
<dbReference type="RefSeq" id="WP_069311643.1">
    <property type="nucleotide sequence ID" value="NZ_MDTU01000001.1"/>
</dbReference>
<comment type="caution">
    <text evidence="2">The sequence shown here is derived from an EMBL/GenBank/DDBJ whole genome shotgun (WGS) entry which is preliminary data.</text>
</comment>
<dbReference type="Proteomes" id="UP000094329">
    <property type="component" value="Unassembled WGS sequence"/>
</dbReference>
<keyword evidence="3" id="KW-1185">Reference proteome</keyword>
<gene>
    <name evidence="2" type="ORF">BGC07_01180</name>
</gene>
<dbReference type="SUPFAM" id="SSF53474">
    <property type="entry name" value="alpha/beta-Hydrolases"/>
    <property type="match status" value="1"/>
</dbReference>
<accession>A0ABX3A2G4</accession>
<name>A0ABX3A2G4_9GAMM</name>
<proteinExistence type="predicted"/>
<dbReference type="PANTHER" id="PTHR43433">
    <property type="entry name" value="HYDROLASE, ALPHA/BETA FOLD FAMILY PROTEIN"/>
    <property type="match status" value="1"/>
</dbReference>
<evidence type="ECO:0000313" key="3">
    <source>
        <dbReference type="Proteomes" id="UP000094329"/>
    </source>
</evidence>
<dbReference type="Pfam" id="PF00561">
    <property type="entry name" value="Abhydrolase_1"/>
    <property type="match status" value="1"/>
</dbReference>
<dbReference type="InterPro" id="IPR029058">
    <property type="entry name" value="AB_hydrolase_fold"/>
</dbReference>
<dbReference type="EMBL" id="MDTU01000001">
    <property type="protein sequence ID" value="ODN41841.1"/>
    <property type="molecule type" value="Genomic_DNA"/>
</dbReference>
<reference evidence="2 3" key="1">
    <citation type="submission" date="2016-08" db="EMBL/GenBank/DDBJ databases">
        <title>Draft genome sequence of Candidatus Piscirickettsia litoralis, from seawater.</title>
        <authorList>
            <person name="Wan X."/>
            <person name="Lee A.J."/>
            <person name="Hou S."/>
            <person name="Donachie S.P."/>
        </authorList>
    </citation>
    <scope>NUCLEOTIDE SEQUENCE [LARGE SCALE GENOMIC DNA]</scope>
    <source>
        <strain evidence="2 3">Y2</strain>
    </source>
</reference>